<gene>
    <name evidence="1" type="ORF">LOY88_003670</name>
</gene>
<evidence type="ECO:0000313" key="1">
    <source>
        <dbReference type="EMBL" id="KAI2386200.1"/>
    </source>
</evidence>
<comment type="caution">
    <text evidence="1">The sequence shown here is derived from an EMBL/GenBank/DDBJ whole genome shotgun (WGS) entry which is preliminary data.</text>
</comment>
<protein>
    <submittedName>
        <fullName evidence="1">Uncharacterized protein</fullName>
    </submittedName>
</protein>
<proteinExistence type="predicted"/>
<sequence length="516" mass="56904">MSTIPSFRSSFSSSAGQTSNTAPVIKYRCLYTYDVKRKAKRWQDGYVSFHTFNRRLMTYGNAGDFVGDLHLREGHTIRDGDQLELERGILVDVGECLETSESDLTELLDKRRPNPTSSAFQLLGRSAGTGTGAGVGAPSKTKSLKELLGNHRTPTGRAALPAKSPFELCNENADATHRQVAELPNKRRKVSGVRGELENRDPFAPDSEQNADNQARQGAGSNRSSKVNNALLDESSLSFQPASALKISSSSRAERDRKGSKKSQPSNQKSIATMLHGQKAITAYPLSIENPRNKLMCLESKRRPVERKQTIKNENINDADPSVDCPNENFPVKTRQKSDLPISQSGKRSALSSVSGNYSLDFVPSTSTMRVLEESICESDIPPSTQRTKPISDFFKPSQSQALVTPGEQDRIGPPERLKQISRSLSDSTSLAHNKSMDSTGVIPRQKECLQKSLSDTSSLRNRLNGPCRSIQTRLMTTYDYLPLDGGTEDEEQGPWTSEALDLFDWWPPGRPKPIA</sequence>
<reference evidence="1" key="1">
    <citation type="journal article" date="2022" name="bioRxiv">
        <title>Population genetic analysis of Ophidiomyces ophidiicola, the causative agent of snake fungal disease, indicates recent introductions to the USA.</title>
        <authorList>
            <person name="Ladner J.T."/>
            <person name="Palmer J.M."/>
            <person name="Ettinger C.L."/>
            <person name="Stajich J.E."/>
            <person name="Farrell T.M."/>
            <person name="Glorioso B.M."/>
            <person name="Lawson B."/>
            <person name="Price S.J."/>
            <person name="Stengle A.G."/>
            <person name="Grear D.A."/>
            <person name="Lorch J.M."/>
        </authorList>
    </citation>
    <scope>NUCLEOTIDE SEQUENCE</scope>
    <source>
        <strain evidence="1">NWHC 24266-5</strain>
    </source>
</reference>
<accession>A0ACB8UVK7</accession>
<dbReference type="EMBL" id="JALBCA010000050">
    <property type="protein sequence ID" value="KAI2386200.1"/>
    <property type="molecule type" value="Genomic_DNA"/>
</dbReference>
<organism evidence="1">
    <name type="scientific">Ophidiomyces ophidiicola</name>
    <dbReference type="NCBI Taxonomy" id="1387563"/>
    <lineage>
        <taxon>Eukaryota</taxon>
        <taxon>Fungi</taxon>
        <taxon>Dikarya</taxon>
        <taxon>Ascomycota</taxon>
        <taxon>Pezizomycotina</taxon>
        <taxon>Eurotiomycetes</taxon>
        <taxon>Eurotiomycetidae</taxon>
        <taxon>Onygenales</taxon>
        <taxon>Onygenaceae</taxon>
        <taxon>Ophidiomyces</taxon>
    </lineage>
</organism>
<name>A0ACB8UVK7_9EURO</name>